<dbReference type="OrthoDB" id="10262413at2759"/>
<dbReference type="SUPFAM" id="SSF51735">
    <property type="entry name" value="NAD(P)-binding Rossmann-fold domains"/>
    <property type="match status" value="1"/>
</dbReference>
<feature type="domain" description="NmrA-like" evidence="2">
    <location>
        <begin position="6"/>
        <end position="98"/>
    </location>
</feature>
<dbReference type="Proteomes" id="UP000027222">
    <property type="component" value="Unassembled WGS sequence"/>
</dbReference>
<feature type="compositionally biased region" description="Basic and acidic residues" evidence="1">
    <location>
        <begin position="286"/>
        <end position="300"/>
    </location>
</feature>
<dbReference type="InterPro" id="IPR036291">
    <property type="entry name" value="NAD(P)-bd_dom_sf"/>
</dbReference>
<dbReference type="InterPro" id="IPR008030">
    <property type="entry name" value="NmrA-like"/>
</dbReference>
<dbReference type="PANTHER" id="PTHR48079">
    <property type="entry name" value="PROTEIN YEEZ"/>
    <property type="match status" value="1"/>
</dbReference>
<dbReference type="InterPro" id="IPR051783">
    <property type="entry name" value="NAD(P)-dependent_oxidoreduct"/>
</dbReference>
<dbReference type="GO" id="GO:0004029">
    <property type="term" value="F:aldehyde dehydrogenase (NAD+) activity"/>
    <property type="evidence" value="ECO:0007669"/>
    <property type="project" value="TreeGrafter"/>
</dbReference>
<dbReference type="Pfam" id="PF05368">
    <property type="entry name" value="NmrA"/>
    <property type="match status" value="1"/>
</dbReference>
<evidence type="ECO:0000259" key="2">
    <source>
        <dbReference type="Pfam" id="PF05368"/>
    </source>
</evidence>
<dbReference type="Gene3D" id="3.40.50.720">
    <property type="entry name" value="NAD(P)-binding Rossmann-like Domain"/>
    <property type="match status" value="1"/>
</dbReference>
<protein>
    <recommendedName>
        <fullName evidence="2">NmrA-like domain-containing protein</fullName>
    </recommendedName>
</protein>
<reference evidence="4" key="1">
    <citation type="journal article" date="2014" name="Proc. Natl. Acad. Sci. U.S.A.">
        <title>Extensive sampling of basidiomycete genomes demonstrates inadequacy of the white-rot/brown-rot paradigm for wood decay fungi.</title>
        <authorList>
            <person name="Riley R."/>
            <person name="Salamov A.A."/>
            <person name="Brown D.W."/>
            <person name="Nagy L.G."/>
            <person name="Floudas D."/>
            <person name="Held B.W."/>
            <person name="Levasseur A."/>
            <person name="Lombard V."/>
            <person name="Morin E."/>
            <person name="Otillar R."/>
            <person name="Lindquist E.A."/>
            <person name="Sun H."/>
            <person name="LaButti K.M."/>
            <person name="Schmutz J."/>
            <person name="Jabbour D."/>
            <person name="Luo H."/>
            <person name="Baker S.E."/>
            <person name="Pisabarro A.G."/>
            <person name="Walton J.D."/>
            <person name="Blanchette R.A."/>
            <person name="Henrissat B."/>
            <person name="Martin F."/>
            <person name="Cullen D."/>
            <person name="Hibbett D.S."/>
            <person name="Grigoriev I.V."/>
        </authorList>
    </citation>
    <scope>NUCLEOTIDE SEQUENCE [LARGE SCALE GENOMIC DNA]</scope>
    <source>
        <strain evidence="4">CBS 339.88</strain>
    </source>
</reference>
<keyword evidence="4" id="KW-1185">Reference proteome</keyword>
<evidence type="ECO:0000313" key="3">
    <source>
        <dbReference type="EMBL" id="KDR76269.1"/>
    </source>
</evidence>
<dbReference type="HOGENOM" id="CLU_007383_12_1_1"/>
<sequence>MTDRVNILLTGATGYIGGTVLRKFLEHPSLPLFNITAIVRSAPKAEKLKALGINVAVGSHDDGPLVETLAADSDVVIAMADSDNLEAARAILRGLKKRREVTKTIPILIHTSGTSVLSDDAHGAFATQTIYDDSNPDQIESLPDTQMHRNVDLEIVRADKEGYLKSYIIMPSTIWGMANGILVELGIQNRHSVQVPQLIRVALQRGRAGMVGEGKNIWPDVNIEELADLYLLLFNTILTDPNTPHGREGYYFGESDEHTLYEVGKAIGEALVELGKSDNPEPSSFTKEEQKGLPDVDSNSRCRATRSRSIGWKPVKTKKDFLESIKPEVAVIAKEVGR</sequence>
<accession>A0A067T8M4</accession>
<proteinExistence type="predicted"/>
<dbReference type="PANTHER" id="PTHR48079:SF6">
    <property type="entry name" value="NAD(P)-BINDING DOMAIN-CONTAINING PROTEIN-RELATED"/>
    <property type="match status" value="1"/>
</dbReference>
<dbReference type="AlphaFoldDB" id="A0A067T8M4"/>
<dbReference type="EMBL" id="KL142379">
    <property type="protein sequence ID" value="KDR76269.1"/>
    <property type="molecule type" value="Genomic_DNA"/>
</dbReference>
<organism evidence="3 4">
    <name type="scientific">Galerina marginata (strain CBS 339.88)</name>
    <dbReference type="NCBI Taxonomy" id="685588"/>
    <lineage>
        <taxon>Eukaryota</taxon>
        <taxon>Fungi</taxon>
        <taxon>Dikarya</taxon>
        <taxon>Basidiomycota</taxon>
        <taxon>Agaricomycotina</taxon>
        <taxon>Agaricomycetes</taxon>
        <taxon>Agaricomycetidae</taxon>
        <taxon>Agaricales</taxon>
        <taxon>Agaricineae</taxon>
        <taxon>Strophariaceae</taxon>
        <taxon>Galerina</taxon>
    </lineage>
</organism>
<evidence type="ECO:0000256" key="1">
    <source>
        <dbReference type="SAM" id="MobiDB-lite"/>
    </source>
</evidence>
<feature type="region of interest" description="Disordered" evidence="1">
    <location>
        <begin position="276"/>
        <end position="306"/>
    </location>
</feature>
<name>A0A067T8M4_GALM3</name>
<dbReference type="STRING" id="685588.A0A067T8M4"/>
<gene>
    <name evidence="3" type="ORF">GALMADRAFT_139990</name>
</gene>
<evidence type="ECO:0000313" key="4">
    <source>
        <dbReference type="Proteomes" id="UP000027222"/>
    </source>
</evidence>
<dbReference type="GO" id="GO:0005737">
    <property type="term" value="C:cytoplasm"/>
    <property type="evidence" value="ECO:0007669"/>
    <property type="project" value="TreeGrafter"/>
</dbReference>